<dbReference type="PANTHER" id="PTHR14788:SF5">
    <property type="entry name" value="TRANSMEMBRANE PROTEIN 156"/>
    <property type="match status" value="1"/>
</dbReference>
<accession>A0A7L3L1E3</accession>
<gene>
    <name evidence="2" type="primary">Tmem156</name>
    <name evidence="2" type="ORF">TURVEL_R01178</name>
</gene>
<dbReference type="PANTHER" id="PTHR14788">
    <property type="entry name" value="TRANSMEMBRANE PROTEIN 156"/>
    <property type="match status" value="1"/>
</dbReference>
<keyword evidence="1" id="KW-0812">Transmembrane</keyword>
<feature type="non-terminal residue" evidence="2">
    <location>
        <position position="270"/>
    </location>
</feature>
<dbReference type="InterPro" id="IPR029374">
    <property type="entry name" value="TMEM156"/>
</dbReference>
<dbReference type="Proteomes" id="UP000582182">
    <property type="component" value="Unassembled WGS sequence"/>
</dbReference>
<protein>
    <submittedName>
        <fullName evidence="2">TM156 protein</fullName>
    </submittedName>
</protein>
<keyword evidence="1" id="KW-0472">Membrane</keyword>
<comment type="caution">
    <text evidence="2">The sequence shown here is derived from an EMBL/GenBank/DDBJ whole genome shotgun (WGS) entry which is preliminary data.</text>
</comment>
<evidence type="ECO:0000313" key="2">
    <source>
        <dbReference type="EMBL" id="NXU47280.1"/>
    </source>
</evidence>
<reference evidence="2 3" key="1">
    <citation type="submission" date="2019-09" db="EMBL/GenBank/DDBJ databases">
        <title>Bird 10,000 Genomes (B10K) Project - Family phase.</title>
        <authorList>
            <person name="Zhang G."/>
        </authorList>
    </citation>
    <scope>NUCLEOTIDE SEQUENCE [LARGE SCALE GENOMIC DNA]</scope>
    <source>
        <strain evidence="2">B10K-DU-029-46</strain>
    </source>
</reference>
<name>A0A7L3L1E3_9CHAR</name>
<feature type="transmembrane region" description="Helical" evidence="1">
    <location>
        <begin position="181"/>
        <end position="203"/>
    </location>
</feature>
<proteinExistence type="predicted"/>
<dbReference type="AlphaFoldDB" id="A0A7L3L1E3"/>
<dbReference type="OrthoDB" id="9422827at2759"/>
<evidence type="ECO:0000313" key="3">
    <source>
        <dbReference type="Proteomes" id="UP000582182"/>
    </source>
</evidence>
<keyword evidence="1" id="KW-1133">Transmembrane helix</keyword>
<evidence type="ECO:0000256" key="1">
    <source>
        <dbReference type="SAM" id="Phobius"/>
    </source>
</evidence>
<organism evidence="2 3">
    <name type="scientific">Turnix velox</name>
    <name type="common">Little buttonquail</name>
    <dbReference type="NCBI Taxonomy" id="2529409"/>
    <lineage>
        <taxon>Eukaryota</taxon>
        <taxon>Metazoa</taxon>
        <taxon>Chordata</taxon>
        <taxon>Craniata</taxon>
        <taxon>Vertebrata</taxon>
        <taxon>Euteleostomi</taxon>
        <taxon>Archelosauria</taxon>
        <taxon>Archosauria</taxon>
        <taxon>Dinosauria</taxon>
        <taxon>Saurischia</taxon>
        <taxon>Theropoda</taxon>
        <taxon>Coelurosauria</taxon>
        <taxon>Aves</taxon>
        <taxon>Neognathae</taxon>
        <taxon>Neoaves</taxon>
        <taxon>Charadriiformes</taxon>
        <taxon>Turnicidae</taxon>
        <taxon>Turnix</taxon>
    </lineage>
</organism>
<keyword evidence="3" id="KW-1185">Reference proteome</keyword>
<dbReference type="Pfam" id="PF15106">
    <property type="entry name" value="TMEM156"/>
    <property type="match status" value="1"/>
</dbReference>
<sequence length="270" mass="31176">LDTCSSNNTTFSICTFNNSCKTSVQQMRENQTVLLKAIINHSSFQNIPCICQSFRKEQQFNIKHTECELKNGEDVDHQGSYLLAKKVSKAKGLPEEKTEDVLYFYKYFNFTMVSEKEDMEHNTHYFLEIYINNSILGGRNITEESFNHSCLVAMMEDQNDCINISLHLKSYVEYPMCVTKIIWLTMIPMVFVFTISVVIYKIVQENEQRDCKHKAAGVSAISKRKSFRHARGTMSSTKIHSFPVVEISKRQIPVTARITKILPVIPEHEH</sequence>
<feature type="non-terminal residue" evidence="2">
    <location>
        <position position="1"/>
    </location>
</feature>
<dbReference type="EMBL" id="VZTY01000719">
    <property type="protein sequence ID" value="NXU47280.1"/>
    <property type="molecule type" value="Genomic_DNA"/>
</dbReference>